<protein>
    <submittedName>
        <fullName evidence="2">Uncharacterized protein</fullName>
    </submittedName>
</protein>
<keyword evidence="1" id="KW-0732">Signal</keyword>
<dbReference type="AlphaFoldDB" id="A0A8S1A0L4"/>
<dbReference type="PROSITE" id="PS51257">
    <property type="entry name" value="PROKAR_LIPOPROTEIN"/>
    <property type="match status" value="1"/>
</dbReference>
<reference evidence="2 3" key="1">
    <citation type="submission" date="2020-04" db="EMBL/GenBank/DDBJ databases">
        <authorList>
            <person name="Wallbank WR R."/>
            <person name="Pardo Diaz C."/>
            <person name="Kozak K."/>
            <person name="Martin S."/>
            <person name="Jiggins C."/>
            <person name="Moest M."/>
            <person name="Warren A I."/>
            <person name="Byers J.R.P. K."/>
            <person name="Montejo-Kovacevich G."/>
            <person name="Yen C E."/>
        </authorList>
    </citation>
    <scope>NUCLEOTIDE SEQUENCE [LARGE SCALE GENOMIC DNA]</scope>
</reference>
<name>A0A8S1A0L4_ARCPL</name>
<gene>
    <name evidence="2" type="ORF">APLA_LOCUS7882</name>
</gene>
<evidence type="ECO:0000256" key="1">
    <source>
        <dbReference type="SAM" id="SignalP"/>
    </source>
</evidence>
<evidence type="ECO:0000313" key="2">
    <source>
        <dbReference type="EMBL" id="CAB3239660.1"/>
    </source>
</evidence>
<dbReference type="Proteomes" id="UP000494106">
    <property type="component" value="Unassembled WGS sequence"/>
</dbReference>
<feature type="signal peptide" evidence="1">
    <location>
        <begin position="1"/>
        <end position="18"/>
    </location>
</feature>
<keyword evidence="3" id="KW-1185">Reference proteome</keyword>
<accession>A0A8S1A0L4</accession>
<sequence>MVRLAVTVLIVLIASCFAAPGDRIRIRRHAYDFGHGGYSGGHGGFVSRRPQQVHLPLVELYQGKNMIFQWSAIQRIRLKRWLTCRVGVI</sequence>
<comment type="caution">
    <text evidence="2">The sequence shown here is derived from an EMBL/GenBank/DDBJ whole genome shotgun (WGS) entry which is preliminary data.</text>
</comment>
<dbReference type="EMBL" id="CADEBC010000503">
    <property type="protein sequence ID" value="CAB3239660.1"/>
    <property type="molecule type" value="Genomic_DNA"/>
</dbReference>
<organism evidence="2 3">
    <name type="scientific">Arctia plantaginis</name>
    <name type="common">Wood tiger moth</name>
    <name type="synonym">Phalaena plantaginis</name>
    <dbReference type="NCBI Taxonomy" id="874455"/>
    <lineage>
        <taxon>Eukaryota</taxon>
        <taxon>Metazoa</taxon>
        <taxon>Ecdysozoa</taxon>
        <taxon>Arthropoda</taxon>
        <taxon>Hexapoda</taxon>
        <taxon>Insecta</taxon>
        <taxon>Pterygota</taxon>
        <taxon>Neoptera</taxon>
        <taxon>Endopterygota</taxon>
        <taxon>Lepidoptera</taxon>
        <taxon>Glossata</taxon>
        <taxon>Ditrysia</taxon>
        <taxon>Noctuoidea</taxon>
        <taxon>Erebidae</taxon>
        <taxon>Arctiinae</taxon>
        <taxon>Arctia</taxon>
    </lineage>
</organism>
<feature type="chain" id="PRO_5035843425" evidence="1">
    <location>
        <begin position="19"/>
        <end position="89"/>
    </location>
</feature>
<proteinExistence type="predicted"/>
<evidence type="ECO:0000313" key="3">
    <source>
        <dbReference type="Proteomes" id="UP000494106"/>
    </source>
</evidence>